<keyword evidence="11" id="KW-1185">Reference proteome</keyword>
<evidence type="ECO:0000259" key="9">
    <source>
        <dbReference type="Pfam" id="PF12832"/>
    </source>
</evidence>
<proteinExistence type="predicted"/>
<evidence type="ECO:0000313" key="11">
    <source>
        <dbReference type="Proteomes" id="UP000051530"/>
    </source>
</evidence>
<feature type="transmembrane region" description="Helical" evidence="8">
    <location>
        <begin position="71"/>
        <end position="89"/>
    </location>
</feature>
<evidence type="ECO:0000256" key="7">
    <source>
        <dbReference type="ARBA" id="ARBA00023136"/>
    </source>
</evidence>
<feature type="transmembrane region" description="Helical" evidence="8">
    <location>
        <begin position="141"/>
        <end position="159"/>
    </location>
</feature>
<feature type="transmembrane region" description="Helical" evidence="8">
    <location>
        <begin position="223"/>
        <end position="248"/>
    </location>
</feature>
<dbReference type="OrthoDB" id="2191199at2759"/>
<feature type="transmembrane region" description="Helical" evidence="8">
    <location>
        <begin position="5"/>
        <end position="22"/>
    </location>
</feature>
<dbReference type="VEuPathDB" id="MicrosporidiaDB:M153_3302000407"/>
<name>A0A0R0M118_9MICR</name>
<evidence type="ECO:0000256" key="3">
    <source>
        <dbReference type="ARBA" id="ARBA00022475"/>
    </source>
</evidence>
<evidence type="ECO:0000256" key="2">
    <source>
        <dbReference type="ARBA" id="ARBA00022448"/>
    </source>
</evidence>
<dbReference type="PANTHER" id="PTHR23522:SF10">
    <property type="entry name" value="3-PHENYLPROPIONIC ACID TRANSPORTER-RELATED"/>
    <property type="match status" value="1"/>
</dbReference>
<evidence type="ECO:0000256" key="8">
    <source>
        <dbReference type="SAM" id="Phobius"/>
    </source>
</evidence>
<keyword evidence="6 8" id="KW-1133">Transmembrane helix</keyword>
<comment type="caution">
    <text evidence="10">The sequence shown here is derived from an EMBL/GenBank/DDBJ whole genome shotgun (WGS) entry which is preliminary data.</text>
</comment>
<dbReference type="InterPro" id="IPR036259">
    <property type="entry name" value="MFS_trans_sf"/>
</dbReference>
<feature type="transmembrane region" description="Helical" evidence="8">
    <location>
        <begin position="101"/>
        <end position="120"/>
    </location>
</feature>
<dbReference type="PANTHER" id="PTHR23522">
    <property type="entry name" value="BLL5896 PROTEIN"/>
    <property type="match status" value="1"/>
</dbReference>
<feature type="transmembrane region" description="Helical" evidence="8">
    <location>
        <begin position="300"/>
        <end position="318"/>
    </location>
</feature>
<keyword evidence="4" id="KW-0997">Cell inner membrane</keyword>
<feature type="transmembrane region" description="Helical" evidence="8">
    <location>
        <begin position="330"/>
        <end position="351"/>
    </location>
</feature>
<keyword evidence="5 8" id="KW-0812">Transmembrane</keyword>
<dbReference type="Proteomes" id="UP000051530">
    <property type="component" value="Unassembled WGS sequence"/>
</dbReference>
<accession>A0A0R0M118</accession>
<feature type="transmembrane region" description="Helical" evidence="8">
    <location>
        <begin position="42"/>
        <end position="59"/>
    </location>
</feature>
<dbReference type="EMBL" id="LGUB01000732">
    <property type="protein sequence ID" value="KRH92711.1"/>
    <property type="molecule type" value="Genomic_DNA"/>
</dbReference>
<evidence type="ECO:0000256" key="5">
    <source>
        <dbReference type="ARBA" id="ARBA00022692"/>
    </source>
</evidence>
<gene>
    <name evidence="10" type="ORF">M153_3302000407</name>
</gene>
<protein>
    <submittedName>
        <fullName evidence="10">Major Facilitator Superfamily (MFS)</fullName>
    </submittedName>
</protein>
<keyword evidence="7 8" id="KW-0472">Membrane</keyword>
<evidence type="ECO:0000313" key="10">
    <source>
        <dbReference type="EMBL" id="KRH92711.1"/>
    </source>
</evidence>
<keyword evidence="2" id="KW-0813">Transport</keyword>
<dbReference type="GO" id="GO:0005886">
    <property type="term" value="C:plasma membrane"/>
    <property type="evidence" value="ECO:0007669"/>
    <property type="project" value="UniProtKB-SubCell"/>
</dbReference>
<feature type="transmembrane region" description="Helical" evidence="8">
    <location>
        <begin position="402"/>
        <end position="422"/>
    </location>
</feature>
<feature type="transmembrane region" description="Helical" evidence="8">
    <location>
        <begin position="372"/>
        <end position="390"/>
    </location>
</feature>
<keyword evidence="3" id="KW-1003">Cell membrane</keyword>
<feature type="domain" description="Major facilitator superfamily associated" evidence="9">
    <location>
        <begin position="46"/>
        <end position="391"/>
    </location>
</feature>
<dbReference type="Pfam" id="PF12832">
    <property type="entry name" value="MFS_1_like"/>
    <property type="match status" value="1"/>
</dbReference>
<dbReference type="InterPro" id="IPR024989">
    <property type="entry name" value="MFS_assoc_dom"/>
</dbReference>
<dbReference type="AlphaFoldDB" id="A0A0R0M118"/>
<feature type="transmembrane region" description="Helical" evidence="8">
    <location>
        <begin position="179"/>
        <end position="202"/>
    </location>
</feature>
<comment type="subcellular location">
    <subcellularLocation>
        <location evidence="1">Cell inner membrane</location>
        <topology evidence="1">Multi-pass membrane protein</topology>
    </subcellularLocation>
</comment>
<reference evidence="10 11" key="1">
    <citation type="submission" date="2015-07" db="EMBL/GenBank/DDBJ databases">
        <title>The genome of Pseudoloma neurophilia, a relevant intracellular parasite of the zebrafish.</title>
        <authorList>
            <person name="Ndikumana S."/>
            <person name="Pelin A."/>
            <person name="Sanders J."/>
            <person name="Corradi N."/>
        </authorList>
    </citation>
    <scope>NUCLEOTIDE SEQUENCE [LARGE SCALE GENOMIC DNA]</scope>
    <source>
        <strain evidence="10 11">MK1</strain>
    </source>
</reference>
<evidence type="ECO:0000256" key="1">
    <source>
        <dbReference type="ARBA" id="ARBA00004429"/>
    </source>
</evidence>
<dbReference type="Gene3D" id="1.20.1250.20">
    <property type="entry name" value="MFS general substrate transporter like domains"/>
    <property type="match status" value="1"/>
</dbReference>
<sequence length="429" mass="50019">MRKELLSFFFLEFMTYLQIYTLHNYHYQILKNTNTVSEKNFPLVYCFDIFKVFSTLIFSNICDRKGNHKTFLVITPLLAGIVIYALFNIQSYCPVTYRKPLVVFFYIIFVICSAGTHSILESLCFNFLENNNYNLSTFGRIRVGGSFGNMFCQFFLFSFQRLMMYLKGKEYAEKMKDVFLVHFFLLFGLINSVACFFLAPAYKKAERIEESSEKTTKWTLRKFLNDLKCLFTLNLIIYFISVLAYGIERASLGGYFTMFLTFQGIERSILYILSLMRCFPEIFIYLFMRNIENFCSMEGMFVISVISSALRTFFYIFVDFKVQTAPFFTVAPFMIEFLKGISSSFFNYSALRIFRNEATDATLSTAQGLFNANYNALSYIFYAVIGYSIIKSDNLFDSIKNLFLFSACCSVICLGPPIVAFLRRNNRKK</sequence>
<dbReference type="SUPFAM" id="SSF103473">
    <property type="entry name" value="MFS general substrate transporter"/>
    <property type="match status" value="1"/>
</dbReference>
<organism evidence="10 11">
    <name type="scientific">Pseudoloma neurophilia</name>
    <dbReference type="NCBI Taxonomy" id="146866"/>
    <lineage>
        <taxon>Eukaryota</taxon>
        <taxon>Fungi</taxon>
        <taxon>Fungi incertae sedis</taxon>
        <taxon>Microsporidia</taxon>
        <taxon>Pseudoloma</taxon>
    </lineage>
</organism>
<feature type="transmembrane region" description="Helical" evidence="8">
    <location>
        <begin position="268"/>
        <end position="288"/>
    </location>
</feature>
<evidence type="ECO:0000256" key="6">
    <source>
        <dbReference type="ARBA" id="ARBA00022989"/>
    </source>
</evidence>
<evidence type="ECO:0000256" key="4">
    <source>
        <dbReference type="ARBA" id="ARBA00022519"/>
    </source>
</evidence>